<evidence type="ECO:0000313" key="1">
    <source>
        <dbReference type="EMBL" id="KAG5175967.1"/>
    </source>
</evidence>
<comment type="caution">
    <text evidence="1">The sequence shown here is derived from an EMBL/GenBank/DDBJ whole genome shotgun (WGS) entry which is preliminary data.</text>
</comment>
<gene>
    <name evidence="1" type="ORF">JKP88DRAFT_283208</name>
</gene>
<accession>A0A835YIH3</accession>
<keyword evidence="2" id="KW-1185">Reference proteome</keyword>
<sequence length="155" mass="16308">MALGISETSRMHRIRPLVADSFVPRQHSPLRSLSWALAWLMLTAHISGIAGAPVAAACQPVVNILVDSAAAAARLTTAAACEGVTVTAAWKGRVAIVEHIVVGAGLTLWRGIQAYVDDFGGAVHVEEGGKLWADSCEFRSNEGEMPSIPALSRVP</sequence>
<proteinExistence type="predicted"/>
<protein>
    <submittedName>
        <fullName evidence="1">Uncharacterized protein</fullName>
    </submittedName>
</protein>
<dbReference type="EMBL" id="JAFCMP010000543">
    <property type="protein sequence ID" value="KAG5175967.1"/>
    <property type="molecule type" value="Genomic_DNA"/>
</dbReference>
<dbReference type="Proteomes" id="UP000664859">
    <property type="component" value="Unassembled WGS sequence"/>
</dbReference>
<dbReference type="AlphaFoldDB" id="A0A835YIH3"/>
<evidence type="ECO:0000313" key="2">
    <source>
        <dbReference type="Proteomes" id="UP000664859"/>
    </source>
</evidence>
<name>A0A835YIH3_9STRA</name>
<reference evidence="1" key="1">
    <citation type="submission" date="2021-02" db="EMBL/GenBank/DDBJ databases">
        <title>First Annotated Genome of the Yellow-green Alga Tribonema minus.</title>
        <authorList>
            <person name="Mahan K.M."/>
        </authorList>
    </citation>
    <scope>NUCLEOTIDE SEQUENCE</scope>
    <source>
        <strain evidence="1">UTEX B ZZ1240</strain>
    </source>
</reference>
<organism evidence="1 2">
    <name type="scientific">Tribonema minus</name>
    <dbReference type="NCBI Taxonomy" id="303371"/>
    <lineage>
        <taxon>Eukaryota</taxon>
        <taxon>Sar</taxon>
        <taxon>Stramenopiles</taxon>
        <taxon>Ochrophyta</taxon>
        <taxon>PX clade</taxon>
        <taxon>Xanthophyceae</taxon>
        <taxon>Tribonematales</taxon>
        <taxon>Tribonemataceae</taxon>
        <taxon>Tribonema</taxon>
    </lineage>
</organism>